<organism evidence="1 2">
    <name type="scientific">Acaulospora colombiana</name>
    <dbReference type="NCBI Taxonomy" id="27376"/>
    <lineage>
        <taxon>Eukaryota</taxon>
        <taxon>Fungi</taxon>
        <taxon>Fungi incertae sedis</taxon>
        <taxon>Mucoromycota</taxon>
        <taxon>Glomeromycotina</taxon>
        <taxon>Glomeromycetes</taxon>
        <taxon>Diversisporales</taxon>
        <taxon>Acaulosporaceae</taxon>
        <taxon>Acaulospora</taxon>
    </lineage>
</organism>
<protein>
    <submittedName>
        <fullName evidence="1">4861_t:CDS:1</fullName>
    </submittedName>
</protein>
<gene>
    <name evidence="1" type="ORF">ACOLOM_LOCUS1328</name>
</gene>
<name>A0ACA9KCP7_9GLOM</name>
<dbReference type="Proteomes" id="UP000789525">
    <property type="component" value="Unassembled WGS sequence"/>
</dbReference>
<keyword evidence="2" id="KW-1185">Reference proteome</keyword>
<accession>A0ACA9KCP7</accession>
<sequence length="684" mass="79158">MSQARLPRLRRELVELHNESMKGIDVILHEDITSMCLILTPLQGPFNGLRLHLSVCIPEEYPRLAPQITIQTPVQHPNVFGNFICADILQAHGDETQFRSSRGYNGGYTPGYLLKYIFLQLLSFFSDTRVEQTGGHKYDIAYLEDSVHKNEMRNSVTNYKCNKCGFNDSINVTPTQAEIEELDICGNPINSTQNFDNIIPSITPNATVDKLTDDCWLHIIEFLNERDIFVLSSVYPRIHTLVHFFNILLRRQLVCFYLRKTFTESILGIGIRVGNNRDVEKRELIINEFDLFSYESFNSHHLRNGIWGDSFTHFLPVALNLSHFNRALPIIQRTLVELRSFGAWNPKVILKTIPGLMNTAVVSLMKTCDDSGERSSYALRASEKALQGYCLLLHLLTMLSEKYPEVIEEAENKVEGFIKNQNNRSRNKTVTPNLGEFIAYLFMCKNISWSRFCPCFLEELLSRNVVWFLNSNASLAYLEPEQFISNYRLSETFELSKVSLRLVMFQVAFLKMTRDTRNDMDRRYGYPTEEMSNSLLQLIKQIYQVNTWDVFFKMIDFELPEKDWEPIVLKLLRNAIVDSGKSGYHQMPYTVNEVYFLRRKFEPSVPAPPSWRPNDKTLQIHGFAQNLSFHAGERARRDNESKREFHRHGNRGERGRGYNYRGGRGGGNNYYRGGGYNNNRRGGN</sequence>
<reference evidence="1" key="1">
    <citation type="submission" date="2021-06" db="EMBL/GenBank/DDBJ databases">
        <authorList>
            <person name="Kallberg Y."/>
            <person name="Tangrot J."/>
            <person name="Rosling A."/>
        </authorList>
    </citation>
    <scope>NUCLEOTIDE SEQUENCE</scope>
    <source>
        <strain evidence="1">CL356</strain>
    </source>
</reference>
<dbReference type="EMBL" id="CAJVPT010001560">
    <property type="protein sequence ID" value="CAG8464857.1"/>
    <property type="molecule type" value="Genomic_DNA"/>
</dbReference>
<proteinExistence type="predicted"/>
<evidence type="ECO:0000313" key="1">
    <source>
        <dbReference type="EMBL" id="CAG8464857.1"/>
    </source>
</evidence>
<evidence type="ECO:0000313" key="2">
    <source>
        <dbReference type="Proteomes" id="UP000789525"/>
    </source>
</evidence>
<comment type="caution">
    <text evidence="1">The sequence shown here is derived from an EMBL/GenBank/DDBJ whole genome shotgun (WGS) entry which is preliminary data.</text>
</comment>